<dbReference type="Proteomes" id="UP001433508">
    <property type="component" value="Unassembled WGS sequence"/>
</dbReference>
<protein>
    <submittedName>
        <fullName evidence="1">Uncharacterized protein</fullName>
    </submittedName>
</protein>
<sequence>MNRTSVIWEAIDSRNYKQALQHVTKGLKRNPKDEHYLVNSARKALKAYILSLQRKSDEAVLLAREIAALEPTDSRILELIFGVILDLCGSKQIHCS</sequence>
<evidence type="ECO:0000313" key="1">
    <source>
        <dbReference type="EMBL" id="KAK9236542.1"/>
    </source>
</evidence>
<evidence type="ECO:0000313" key="2">
    <source>
        <dbReference type="Proteomes" id="UP001433508"/>
    </source>
</evidence>
<reference evidence="2" key="1">
    <citation type="journal article" date="2024" name="Front. Bioeng. Biotechnol.">
        <title>Genome-scale model development and genomic sequencing of the oleaginous clade Lipomyces.</title>
        <authorList>
            <person name="Czajka J.J."/>
            <person name="Han Y."/>
            <person name="Kim J."/>
            <person name="Mondo S.J."/>
            <person name="Hofstad B.A."/>
            <person name="Robles A."/>
            <person name="Haridas S."/>
            <person name="Riley R."/>
            <person name="LaButti K."/>
            <person name="Pangilinan J."/>
            <person name="Andreopoulos W."/>
            <person name="Lipzen A."/>
            <person name="Yan J."/>
            <person name="Wang M."/>
            <person name="Ng V."/>
            <person name="Grigoriev I.V."/>
            <person name="Spatafora J.W."/>
            <person name="Magnuson J.K."/>
            <person name="Baker S.E."/>
            <person name="Pomraning K.R."/>
        </authorList>
    </citation>
    <scope>NUCLEOTIDE SEQUENCE [LARGE SCALE GENOMIC DNA]</scope>
    <source>
        <strain evidence="2">CBS 7786</strain>
    </source>
</reference>
<keyword evidence="2" id="KW-1185">Reference proteome</keyword>
<gene>
    <name evidence="1" type="ORF">V1525DRAFT_212227</name>
</gene>
<proteinExistence type="predicted"/>
<accession>A0ACC3T0I4</accession>
<dbReference type="EMBL" id="MU971385">
    <property type="protein sequence ID" value="KAK9236542.1"/>
    <property type="molecule type" value="Genomic_DNA"/>
</dbReference>
<organism evidence="1 2">
    <name type="scientific">Lipomyces kononenkoae</name>
    <name type="common">Yeast</name>
    <dbReference type="NCBI Taxonomy" id="34357"/>
    <lineage>
        <taxon>Eukaryota</taxon>
        <taxon>Fungi</taxon>
        <taxon>Dikarya</taxon>
        <taxon>Ascomycota</taxon>
        <taxon>Saccharomycotina</taxon>
        <taxon>Lipomycetes</taxon>
        <taxon>Lipomycetales</taxon>
        <taxon>Lipomycetaceae</taxon>
        <taxon>Lipomyces</taxon>
    </lineage>
</organism>
<comment type="caution">
    <text evidence="1">The sequence shown here is derived from an EMBL/GenBank/DDBJ whole genome shotgun (WGS) entry which is preliminary data.</text>
</comment>
<name>A0ACC3T0I4_LIPKO</name>